<proteinExistence type="predicted"/>
<dbReference type="EMBL" id="KV722538">
    <property type="protein sequence ID" value="OCH86217.1"/>
    <property type="molecule type" value="Genomic_DNA"/>
</dbReference>
<organism evidence="2 3">
    <name type="scientific">Obba rivulosa</name>
    <dbReference type="NCBI Taxonomy" id="1052685"/>
    <lineage>
        <taxon>Eukaryota</taxon>
        <taxon>Fungi</taxon>
        <taxon>Dikarya</taxon>
        <taxon>Basidiomycota</taxon>
        <taxon>Agaricomycotina</taxon>
        <taxon>Agaricomycetes</taxon>
        <taxon>Polyporales</taxon>
        <taxon>Gelatoporiaceae</taxon>
        <taxon>Obba</taxon>
    </lineage>
</organism>
<keyword evidence="3" id="KW-1185">Reference proteome</keyword>
<dbReference type="AlphaFoldDB" id="A0A8E2DGQ8"/>
<sequence>MRPYVTSIRDAFSCQTLRLVTLKSKRAQTEGPSPLRQPPLSRPVSVIIEPYDYLVLTTSSRFFMDPFYISDRELERFSDSANDETLNDDKPTRTQETFLTSLRNNIAKSQIGSLLVSYHASLRKDLAETFGDGGGQPHHERRTGGSRKRTFKSQNRLQKDPPSDSTPRCESRASRVSFILPTISRRSRTSRTGSIASSTSGSAALSASSASLHRPRSQTASSIAPSCSNASSVADSTPPLTPDSVYPSPTFSVSRPTHTWPSIALLECHEEGSTPIPPEKAELIKEGKKPQRPISYDALIDDISVGPAPTRDAQIDEDALDMLDTLTTVSSESEEWSGLKYAVELSLRERRASECDDPPVGEHSKLLFTGFRLSSTSRESWAAIHAGFVHPVFENEEYTRWRKWHHYLDRQAQKRRVQKALAYQRYADELATMYVQERRLREWIQWQNEELGDVAEMNYVNELAMLMQCRPDPYFPADKHGLGWVLKRSRSSACLRELHPIPAL</sequence>
<feature type="region of interest" description="Disordered" evidence="1">
    <location>
        <begin position="128"/>
        <end position="241"/>
    </location>
</feature>
<name>A0A8E2DGQ8_9APHY</name>
<reference evidence="2 3" key="1">
    <citation type="submission" date="2016-07" db="EMBL/GenBank/DDBJ databases">
        <title>Draft genome of the white-rot fungus Obba rivulosa 3A-2.</title>
        <authorList>
            <consortium name="DOE Joint Genome Institute"/>
            <person name="Miettinen O."/>
            <person name="Riley R."/>
            <person name="Acob R."/>
            <person name="Barry K."/>
            <person name="Cullen D."/>
            <person name="De Vries R."/>
            <person name="Hainaut M."/>
            <person name="Hatakka A."/>
            <person name="Henrissat B."/>
            <person name="Hilden K."/>
            <person name="Kuo R."/>
            <person name="Labutti K."/>
            <person name="Lipzen A."/>
            <person name="Makela M.R."/>
            <person name="Sandor L."/>
            <person name="Spatafora J.W."/>
            <person name="Grigoriev I.V."/>
            <person name="Hibbett D.S."/>
        </authorList>
    </citation>
    <scope>NUCLEOTIDE SEQUENCE [LARGE SCALE GENOMIC DNA]</scope>
    <source>
        <strain evidence="2 3">3A-2</strain>
    </source>
</reference>
<gene>
    <name evidence="2" type="ORF">OBBRIDRAFT_838326</name>
</gene>
<feature type="compositionally biased region" description="Low complexity" evidence="1">
    <location>
        <begin position="190"/>
        <end position="212"/>
    </location>
</feature>
<accession>A0A8E2DGQ8</accession>
<evidence type="ECO:0000313" key="2">
    <source>
        <dbReference type="EMBL" id="OCH86217.1"/>
    </source>
</evidence>
<evidence type="ECO:0000256" key="1">
    <source>
        <dbReference type="SAM" id="MobiDB-lite"/>
    </source>
</evidence>
<feature type="compositionally biased region" description="Basic residues" evidence="1">
    <location>
        <begin position="139"/>
        <end position="151"/>
    </location>
</feature>
<dbReference type="OrthoDB" id="2964597at2759"/>
<evidence type="ECO:0000313" key="3">
    <source>
        <dbReference type="Proteomes" id="UP000250043"/>
    </source>
</evidence>
<feature type="compositionally biased region" description="Basic and acidic residues" evidence="1">
    <location>
        <begin position="157"/>
        <end position="173"/>
    </location>
</feature>
<feature type="compositionally biased region" description="Low complexity" evidence="1">
    <location>
        <begin position="220"/>
        <end position="232"/>
    </location>
</feature>
<dbReference type="Proteomes" id="UP000250043">
    <property type="component" value="Unassembled WGS sequence"/>
</dbReference>
<protein>
    <submittedName>
        <fullName evidence="2">Uncharacterized protein</fullName>
    </submittedName>
</protein>